<gene>
    <name evidence="2" type="primary">lolI</name>
    <name evidence="2" type="ORF">HAHE_19460</name>
</gene>
<evidence type="ECO:0000259" key="1">
    <source>
        <dbReference type="Pfam" id="PF01261"/>
    </source>
</evidence>
<dbReference type="Gene3D" id="3.20.20.150">
    <property type="entry name" value="Divalent-metal-dependent TIM barrel enzymes"/>
    <property type="match status" value="1"/>
</dbReference>
<dbReference type="InterPro" id="IPR050312">
    <property type="entry name" value="IolE/XylAMocC-like"/>
</dbReference>
<dbReference type="Proteomes" id="UP001374893">
    <property type="component" value="Chromosome"/>
</dbReference>
<evidence type="ECO:0000313" key="2">
    <source>
        <dbReference type="EMBL" id="BCX48038.1"/>
    </source>
</evidence>
<dbReference type="Pfam" id="PF01261">
    <property type="entry name" value="AP_endonuc_2"/>
    <property type="match status" value="1"/>
</dbReference>
<dbReference type="InterPro" id="IPR013022">
    <property type="entry name" value="Xyl_isomerase-like_TIM-brl"/>
</dbReference>
<sequence>MNTPPVSRRGFLAGSALAVAGSTRLASANPTQPPARFRYGLNMSTIRGQKLDAAEEIEIAAKAGYDAVEPWLGTLGQYVGKGGKLADLRKRLEDHGLTVESAIGFAPWIVDDDAKRAEGFEQAKRDMDTIAQLGGIRIAAPPAGAPGDSAIDPMRAAERYRALLELGDEMGVIPQIEMWGGNKSIGRVSTAVFIAMEAGHPKACFLGDVYHTYKGGSDFASLLQLGPQALQTFHMNDYPADPPRESIKDEHRVYPGDGIAPLTEILQGFHQVGASPVLSLELFNRSYWKQPALEVAKTGLAKMKAAVAKAGL</sequence>
<keyword evidence="2" id="KW-0413">Isomerase</keyword>
<reference evidence="2 3" key="1">
    <citation type="submission" date="2021-06" db="EMBL/GenBank/DDBJ databases">
        <title>Complete genome of Haloferula helveola possessing various polysaccharide degrading enzymes.</title>
        <authorList>
            <person name="Takami H."/>
            <person name="Huang C."/>
            <person name="Hamasaki K."/>
        </authorList>
    </citation>
    <scope>NUCLEOTIDE SEQUENCE [LARGE SCALE GENOMIC DNA]</scope>
    <source>
        <strain evidence="2 3">CN-1</strain>
    </source>
</reference>
<dbReference type="PANTHER" id="PTHR12110">
    <property type="entry name" value="HYDROXYPYRUVATE ISOMERASE"/>
    <property type="match status" value="1"/>
</dbReference>
<dbReference type="PANTHER" id="PTHR12110:SF48">
    <property type="entry name" value="BLL3656 PROTEIN"/>
    <property type="match status" value="1"/>
</dbReference>
<keyword evidence="3" id="KW-1185">Reference proteome</keyword>
<protein>
    <submittedName>
        <fullName evidence="2">Xylose isomerase</fullName>
    </submittedName>
</protein>
<organism evidence="2 3">
    <name type="scientific">Haloferula helveola</name>
    <dbReference type="NCBI Taxonomy" id="490095"/>
    <lineage>
        <taxon>Bacteria</taxon>
        <taxon>Pseudomonadati</taxon>
        <taxon>Verrucomicrobiota</taxon>
        <taxon>Verrucomicrobiia</taxon>
        <taxon>Verrucomicrobiales</taxon>
        <taxon>Verrucomicrobiaceae</taxon>
        <taxon>Haloferula</taxon>
    </lineage>
</organism>
<name>A0ABN6H7X4_9BACT</name>
<dbReference type="InterPro" id="IPR036237">
    <property type="entry name" value="Xyl_isomerase-like_sf"/>
</dbReference>
<dbReference type="RefSeq" id="WP_338690583.1">
    <property type="nucleotide sequence ID" value="NZ_AP024702.1"/>
</dbReference>
<dbReference type="PROSITE" id="PS51318">
    <property type="entry name" value="TAT"/>
    <property type="match status" value="1"/>
</dbReference>
<proteinExistence type="predicted"/>
<feature type="domain" description="Xylose isomerase-like TIM barrel" evidence="1">
    <location>
        <begin position="58"/>
        <end position="304"/>
    </location>
</feature>
<dbReference type="GO" id="GO:0016853">
    <property type="term" value="F:isomerase activity"/>
    <property type="evidence" value="ECO:0007669"/>
    <property type="project" value="UniProtKB-KW"/>
</dbReference>
<dbReference type="InterPro" id="IPR006311">
    <property type="entry name" value="TAT_signal"/>
</dbReference>
<evidence type="ECO:0000313" key="3">
    <source>
        <dbReference type="Proteomes" id="UP001374893"/>
    </source>
</evidence>
<accession>A0ABN6H7X4</accession>
<dbReference type="SUPFAM" id="SSF51658">
    <property type="entry name" value="Xylose isomerase-like"/>
    <property type="match status" value="1"/>
</dbReference>
<dbReference type="EMBL" id="AP024702">
    <property type="protein sequence ID" value="BCX48038.1"/>
    <property type="molecule type" value="Genomic_DNA"/>
</dbReference>